<evidence type="ECO:0000259" key="6">
    <source>
        <dbReference type="PROSITE" id="PS51718"/>
    </source>
</evidence>
<dbReference type="PROSITE" id="PS51718">
    <property type="entry name" value="G_DYNAMIN_2"/>
    <property type="match status" value="1"/>
</dbReference>
<dbReference type="Pfam" id="PF02212">
    <property type="entry name" value="GED"/>
    <property type="match status" value="1"/>
</dbReference>
<dbReference type="InterPro" id="IPR003130">
    <property type="entry name" value="GED"/>
</dbReference>
<dbReference type="SUPFAM" id="SSF46934">
    <property type="entry name" value="UBA-like"/>
    <property type="match status" value="1"/>
</dbReference>
<feature type="domain" description="Dynamin-type G" evidence="6">
    <location>
        <begin position="288"/>
        <end position="549"/>
    </location>
</feature>
<evidence type="ECO:0000256" key="1">
    <source>
        <dbReference type="ARBA" id="ARBA00022741"/>
    </source>
</evidence>
<dbReference type="InterPro" id="IPR020850">
    <property type="entry name" value="GED_dom"/>
</dbReference>
<name>A0ABR0DB75_9LAMI</name>
<dbReference type="SMART" id="SM00302">
    <property type="entry name" value="GED"/>
    <property type="match status" value="1"/>
</dbReference>
<dbReference type="CDD" id="cd14351">
    <property type="entry name" value="UBA_Ubx1_like"/>
    <property type="match status" value="1"/>
</dbReference>
<dbReference type="PRINTS" id="PR00195">
    <property type="entry name" value="DYNAMIN"/>
</dbReference>
<organism evidence="7 8">
    <name type="scientific">Penstemon davidsonii</name>
    <dbReference type="NCBI Taxonomy" id="160366"/>
    <lineage>
        <taxon>Eukaryota</taxon>
        <taxon>Viridiplantae</taxon>
        <taxon>Streptophyta</taxon>
        <taxon>Embryophyta</taxon>
        <taxon>Tracheophyta</taxon>
        <taxon>Spermatophyta</taxon>
        <taxon>Magnoliopsida</taxon>
        <taxon>eudicotyledons</taxon>
        <taxon>Gunneridae</taxon>
        <taxon>Pentapetalae</taxon>
        <taxon>asterids</taxon>
        <taxon>lamiids</taxon>
        <taxon>Lamiales</taxon>
        <taxon>Plantaginaceae</taxon>
        <taxon>Cheloneae</taxon>
        <taxon>Penstemon</taxon>
    </lineage>
</organism>
<dbReference type="PANTHER" id="PTHR11566">
    <property type="entry name" value="DYNAMIN"/>
    <property type="match status" value="1"/>
</dbReference>
<dbReference type="SMART" id="SM00053">
    <property type="entry name" value="DYNc"/>
    <property type="match status" value="1"/>
</dbReference>
<keyword evidence="1" id="KW-0547">Nucleotide-binding</keyword>
<keyword evidence="2" id="KW-0342">GTP-binding</keyword>
<dbReference type="InterPro" id="IPR001401">
    <property type="entry name" value="Dynamin_GTPase"/>
</dbReference>
<dbReference type="InterPro" id="IPR009060">
    <property type="entry name" value="UBA-like_sf"/>
</dbReference>
<protein>
    <recommendedName>
        <fullName evidence="9">Dynamin-related protein 4C-like</fullName>
    </recommendedName>
</protein>
<dbReference type="Pfam" id="PF14555">
    <property type="entry name" value="UBA_4"/>
    <property type="match status" value="1"/>
</dbReference>
<dbReference type="InterPro" id="IPR045063">
    <property type="entry name" value="Dynamin_N"/>
</dbReference>
<dbReference type="InterPro" id="IPR022812">
    <property type="entry name" value="Dynamin"/>
</dbReference>
<dbReference type="Gene3D" id="1.10.8.10">
    <property type="entry name" value="DNA helicase RuvA subunit, C-terminal domain"/>
    <property type="match status" value="1"/>
</dbReference>
<gene>
    <name evidence="7" type="ORF">RD792_009135</name>
</gene>
<evidence type="ECO:0000313" key="8">
    <source>
        <dbReference type="Proteomes" id="UP001291926"/>
    </source>
</evidence>
<proteinExistence type="predicted"/>
<dbReference type="SUPFAM" id="SSF52540">
    <property type="entry name" value="P-loop containing nucleoside triphosphate hydrolases"/>
    <property type="match status" value="1"/>
</dbReference>
<reference evidence="7 8" key="1">
    <citation type="journal article" date="2023" name="bioRxiv">
        <title>Genome report: Whole genome sequence and annotation of Penstemon davidsonii.</title>
        <authorList>
            <person name="Ostevik K.L."/>
            <person name="Alabady M."/>
            <person name="Zhang M."/>
            <person name="Rausher M.D."/>
        </authorList>
    </citation>
    <scope>NUCLEOTIDE SEQUENCE [LARGE SCALE GENOMIC DNA]</scope>
    <source>
        <strain evidence="7">DNT005</strain>
        <tissue evidence="7">Whole leaf</tissue>
    </source>
</reference>
<keyword evidence="3" id="KW-0505">Motor protein</keyword>
<dbReference type="Gene3D" id="3.40.50.300">
    <property type="entry name" value="P-loop containing nucleotide triphosphate hydrolases"/>
    <property type="match status" value="1"/>
</dbReference>
<dbReference type="PANTHER" id="PTHR11566:SF173">
    <property type="entry name" value="DYNAMIN-RELATED PROTEIN 4C"/>
    <property type="match status" value="1"/>
</dbReference>
<evidence type="ECO:0000256" key="4">
    <source>
        <dbReference type="SAM" id="MobiDB-lite"/>
    </source>
</evidence>
<dbReference type="Pfam" id="PF00350">
    <property type="entry name" value="Dynamin_N"/>
    <property type="match status" value="1"/>
</dbReference>
<evidence type="ECO:0000259" key="5">
    <source>
        <dbReference type="PROSITE" id="PS51388"/>
    </source>
</evidence>
<evidence type="ECO:0000256" key="2">
    <source>
        <dbReference type="ARBA" id="ARBA00023134"/>
    </source>
</evidence>
<evidence type="ECO:0000313" key="7">
    <source>
        <dbReference type="EMBL" id="KAK4486455.1"/>
    </source>
</evidence>
<dbReference type="EMBL" id="JAYDYQ010002533">
    <property type="protein sequence ID" value="KAK4486455.1"/>
    <property type="molecule type" value="Genomic_DNA"/>
</dbReference>
<feature type="region of interest" description="Disordered" evidence="4">
    <location>
        <begin position="147"/>
        <end position="174"/>
    </location>
</feature>
<keyword evidence="8" id="KW-1185">Reference proteome</keyword>
<dbReference type="Pfam" id="PF01031">
    <property type="entry name" value="Dynamin_M"/>
    <property type="match status" value="1"/>
</dbReference>
<dbReference type="PROSITE" id="PS51388">
    <property type="entry name" value="GED"/>
    <property type="match status" value="1"/>
</dbReference>
<dbReference type="Gene3D" id="1.20.120.1240">
    <property type="entry name" value="Dynamin, middle domain"/>
    <property type="match status" value="1"/>
</dbReference>
<dbReference type="CDD" id="cd08771">
    <property type="entry name" value="DLP_1"/>
    <property type="match status" value="1"/>
</dbReference>
<sequence length="900" mass="100740">MVRPDQEAIDTFMSITGVSEDAAIQKLEEHLGSLNEAVNAHFSEGTQEASFAAPRDDVMDIDDPIPVDLRRLPSSLLPDARDLNPFSLLDPNFTRSIFDDIDDDDDEIILNAQRTRIAPTATSIIDVPDYGNDIEEEMIRAAIEASKEDAAKSNQQNDDDHDLMDPTPRHGKSHVGDELEHAVFLSMQHQHTNMAAQISSNCNTNRSSKYSSSSSAVAAEDPIVKMVRLHMNFSDEEEEDQVTTPTAAGALIIPVHRDAPIVSSYNDRIRPLLDAIDKLRLLKVMQEGIQLPTIVVVGDQSSGKSSVLESLAGISLPRGQGICTRVPLIMRLQNHPDPQPQIFLQFNGKTVPTDEGQISDAISKATEEVAGKGKGISNTPLTLVVKKKGVPDLTMVDLPGITRVAILDQPEDIYEQVSQMIMEFITPQESIILNVLSAGVDFSTCESIRMSQRVDKTGERTLAVVTKADKSPEGLLEKVTADDVNIGLGYVCVRNRIGDESYEQARDEETRLFERHHLLSRISKSMVGIPVLAQKLVQIQATIIVKCLPDIFKKINEKLSTNVEDLNKLPKHISSIAEAMTTFVHVLGSAKESLKKILLQGEFSEYSDETAMHCTARLAEMINKYFSDLQSSGSDHQTDNFLLEEIKVLEEAKSIGLPNFLPKTVFHTFLRRKVKDISMIPFDFVENVWNYIEKIVISVLMKHSDNYPQLLSSTKRAARNLIAKKKQQSLDWANDMVEMEKLTDYTCNPEYTTSWNNLMSYKNEFMDTVNDRPRRDTWKINIEGLGLIDIAHLRGGNSLLHEAFDVKMRITAYWNVVLRRMVDCMALHLVYSVEKLVNGEMEKEIIHEVMGHQGNGLERMLEESPSVADKRQRLKNSIELLKEAKDVLGNIIDGVVTNFD</sequence>
<evidence type="ECO:0008006" key="9">
    <source>
        <dbReference type="Google" id="ProtNLM"/>
    </source>
</evidence>
<dbReference type="InterPro" id="IPR030381">
    <property type="entry name" value="G_DYNAMIN_dom"/>
</dbReference>
<comment type="caution">
    <text evidence="7">The sequence shown here is derived from an EMBL/GenBank/DDBJ whole genome shotgun (WGS) entry which is preliminary data.</text>
</comment>
<dbReference type="InterPro" id="IPR027417">
    <property type="entry name" value="P-loop_NTPase"/>
</dbReference>
<dbReference type="InterPro" id="IPR000375">
    <property type="entry name" value="Dynamin_stalk"/>
</dbReference>
<accession>A0ABR0DB75</accession>
<evidence type="ECO:0000256" key="3">
    <source>
        <dbReference type="ARBA" id="ARBA00023175"/>
    </source>
</evidence>
<dbReference type="Proteomes" id="UP001291926">
    <property type="component" value="Unassembled WGS sequence"/>
</dbReference>
<feature type="compositionally biased region" description="Basic and acidic residues" evidence="4">
    <location>
        <begin position="163"/>
        <end position="174"/>
    </location>
</feature>
<feature type="domain" description="GED" evidence="5">
    <location>
        <begin position="803"/>
        <end position="896"/>
    </location>
</feature>